<dbReference type="InterPro" id="IPR005467">
    <property type="entry name" value="His_kinase_dom"/>
</dbReference>
<dbReference type="Proteomes" id="UP000640786">
    <property type="component" value="Unassembled WGS sequence"/>
</dbReference>
<dbReference type="PANTHER" id="PTHR45528">
    <property type="entry name" value="SENSOR HISTIDINE KINASE CPXA"/>
    <property type="match status" value="1"/>
</dbReference>
<evidence type="ECO:0000259" key="15">
    <source>
        <dbReference type="PROSITE" id="PS50109"/>
    </source>
</evidence>
<dbReference type="Gene3D" id="1.10.287.130">
    <property type="match status" value="1"/>
</dbReference>
<gene>
    <name evidence="17" type="ORF">H9650_16015</name>
</gene>
<dbReference type="CDD" id="cd06225">
    <property type="entry name" value="HAMP"/>
    <property type="match status" value="1"/>
</dbReference>
<feature type="transmembrane region" description="Helical" evidence="14">
    <location>
        <begin position="61"/>
        <end position="79"/>
    </location>
</feature>
<feature type="domain" description="HAMP" evidence="16">
    <location>
        <begin position="81"/>
        <end position="133"/>
    </location>
</feature>
<evidence type="ECO:0000256" key="12">
    <source>
        <dbReference type="ARBA" id="ARBA00023012"/>
    </source>
</evidence>
<evidence type="ECO:0000256" key="7">
    <source>
        <dbReference type="ARBA" id="ARBA00022692"/>
    </source>
</evidence>
<protein>
    <recommendedName>
        <fullName evidence="3">histidine kinase</fullName>
        <ecNumber evidence="3">2.7.13.3</ecNumber>
    </recommendedName>
</protein>
<dbReference type="SMART" id="SM00388">
    <property type="entry name" value="HisKA"/>
    <property type="match status" value="1"/>
</dbReference>
<keyword evidence="4" id="KW-1003">Cell membrane</keyword>
<dbReference type="Pfam" id="PF00672">
    <property type="entry name" value="HAMP"/>
    <property type="match status" value="1"/>
</dbReference>
<dbReference type="Gene3D" id="3.30.565.10">
    <property type="entry name" value="Histidine kinase-like ATPase, C-terminal domain"/>
    <property type="match status" value="1"/>
</dbReference>
<dbReference type="InterPro" id="IPR036890">
    <property type="entry name" value="HATPase_C_sf"/>
</dbReference>
<feature type="domain" description="Histidine kinase" evidence="15">
    <location>
        <begin position="148"/>
        <end position="366"/>
    </location>
</feature>
<keyword evidence="7 14" id="KW-0812">Transmembrane</keyword>
<dbReference type="InterPro" id="IPR004358">
    <property type="entry name" value="Sig_transdc_His_kin-like_C"/>
</dbReference>
<dbReference type="SMART" id="SM00304">
    <property type="entry name" value="HAMP"/>
    <property type="match status" value="1"/>
</dbReference>
<keyword evidence="13 14" id="KW-0472">Membrane</keyword>
<accession>A0ABR8RCV7</accession>
<dbReference type="Pfam" id="PF00512">
    <property type="entry name" value="HisKA"/>
    <property type="match status" value="1"/>
</dbReference>
<name>A0ABR8RCV7_9BACI</name>
<comment type="subcellular location">
    <subcellularLocation>
        <location evidence="2">Cell membrane</location>
        <topology evidence="2">Multi-pass membrane protein</topology>
    </subcellularLocation>
</comment>
<evidence type="ECO:0000256" key="2">
    <source>
        <dbReference type="ARBA" id="ARBA00004651"/>
    </source>
</evidence>
<dbReference type="InterPro" id="IPR050398">
    <property type="entry name" value="HssS/ArlS-like"/>
</dbReference>
<evidence type="ECO:0000256" key="14">
    <source>
        <dbReference type="SAM" id="Phobius"/>
    </source>
</evidence>
<evidence type="ECO:0000313" key="18">
    <source>
        <dbReference type="Proteomes" id="UP000640786"/>
    </source>
</evidence>
<evidence type="ECO:0000256" key="10">
    <source>
        <dbReference type="ARBA" id="ARBA00022840"/>
    </source>
</evidence>
<sequence length="369" mass="43109">MNKFIHSFRMRIIYLFIKSLLIAAFITFSIYKLLQLYYRKNVYYGDTYMYYRQLMRQIGDVYVFMVIYIPLAIIIFYLLTRTYTKYFKEISEGIRHLADGDFSYKTQISSNDEFQYIAKDINEASTRLKQAIESQALSQSSKETLIANLAHDLRTPLTSVIGYLNLLQNQLNLTPAQIEEYTKIAYNKSQYLEELIETLFDISKLDLSLTLNTTEQTTINIQQLLLQLINEMYPLIDERDAKIEESIEPNLFTMGNGKELARVFENLLSNALRYGDLTEPIQIIAKKTSKTIEIRLSNHGRPISEDDLPHLFDMFYTVDQSRSLQKKQTGLGLYIAKTIVEKHHGSIHVWNGEQRIHFEVTLPLDLRNI</sequence>
<keyword evidence="9 17" id="KW-0418">Kinase</keyword>
<evidence type="ECO:0000256" key="8">
    <source>
        <dbReference type="ARBA" id="ARBA00022741"/>
    </source>
</evidence>
<keyword evidence="12" id="KW-0902">Two-component regulatory system</keyword>
<evidence type="ECO:0000256" key="4">
    <source>
        <dbReference type="ARBA" id="ARBA00022475"/>
    </source>
</evidence>
<dbReference type="SUPFAM" id="SSF47384">
    <property type="entry name" value="Homodimeric domain of signal transducing histidine kinase"/>
    <property type="match status" value="1"/>
</dbReference>
<dbReference type="SMART" id="SM00387">
    <property type="entry name" value="HATPase_c"/>
    <property type="match status" value="1"/>
</dbReference>
<dbReference type="InterPro" id="IPR003594">
    <property type="entry name" value="HATPase_dom"/>
</dbReference>
<evidence type="ECO:0000256" key="9">
    <source>
        <dbReference type="ARBA" id="ARBA00022777"/>
    </source>
</evidence>
<proteinExistence type="predicted"/>
<comment type="caution">
    <text evidence="17">The sequence shown here is derived from an EMBL/GenBank/DDBJ whole genome shotgun (WGS) entry which is preliminary data.</text>
</comment>
<keyword evidence="6" id="KW-0808">Transferase</keyword>
<organism evidence="17 18">
    <name type="scientific">Psychrobacillus faecigallinarum</name>
    <dbReference type="NCBI Taxonomy" id="2762235"/>
    <lineage>
        <taxon>Bacteria</taxon>
        <taxon>Bacillati</taxon>
        <taxon>Bacillota</taxon>
        <taxon>Bacilli</taxon>
        <taxon>Bacillales</taxon>
        <taxon>Bacillaceae</taxon>
        <taxon>Psychrobacillus</taxon>
    </lineage>
</organism>
<evidence type="ECO:0000256" key="6">
    <source>
        <dbReference type="ARBA" id="ARBA00022679"/>
    </source>
</evidence>
<dbReference type="SUPFAM" id="SSF158472">
    <property type="entry name" value="HAMP domain-like"/>
    <property type="match status" value="1"/>
</dbReference>
<evidence type="ECO:0000256" key="5">
    <source>
        <dbReference type="ARBA" id="ARBA00022553"/>
    </source>
</evidence>
<dbReference type="CDD" id="cd00075">
    <property type="entry name" value="HATPase"/>
    <property type="match status" value="1"/>
</dbReference>
<feature type="transmembrane region" description="Helical" evidence="14">
    <location>
        <begin position="12"/>
        <end position="34"/>
    </location>
</feature>
<dbReference type="Gene3D" id="6.10.340.10">
    <property type="match status" value="1"/>
</dbReference>
<keyword evidence="8" id="KW-0547">Nucleotide-binding</keyword>
<evidence type="ECO:0000313" key="17">
    <source>
        <dbReference type="EMBL" id="MBD7945618.1"/>
    </source>
</evidence>
<dbReference type="PRINTS" id="PR00344">
    <property type="entry name" value="BCTRLSENSOR"/>
</dbReference>
<reference evidence="17 18" key="1">
    <citation type="submission" date="2020-08" db="EMBL/GenBank/DDBJ databases">
        <title>A Genomic Blueprint of the Chicken Gut Microbiome.</title>
        <authorList>
            <person name="Gilroy R."/>
            <person name="Ravi A."/>
            <person name="Getino M."/>
            <person name="Pursley I."/>
            <person name="Horton D.L."/>
            <person name="Alikhan N.-F."/>
            <person name="Baker D."/>
            <person name="Gharbi K."/>
            <person name="Hall N."/>
            <person name="Watson M."/>
            <person name="Adriaenssens E.M."/>
            <person name="Foster-Nyarko E."/>
            <person name="Jarju S."/>
            <person name="Secka A."/>
            <person name="Antonio M."/>
            <person name="Oren A."/>
            <person name="Chaudhuri R."/>
            <person name="La Ragione R.M."/>
            <person name="Hildebrand F."/>
            <person name="Pallen M.J."/>
        </authorList>
    </citation>
    <scope>NUCLEOTIDE SEQUENCE [LARGE SCALE GENOMIC DNA]</scope>
    <source>
        <strain evidence="17 18">Sa2BUA9</strain>
    </source>
</reference>
<dbReference type="SUPFAM" id="SSF55874">
    <property type="entry name" value="ATPase domain of HSP90 chaperone/DNA topoisomerase II/histidine kinase"/>
    <property type="match status" value="1"/>
</dbReference>
<dbReference type="GO" id="GO:0016301">
    <property type="term" value="F:kinase activity"/>
    <property type="evidence" value="ECO:0007669"/>
    <property type="project" value="UniProtKB-KW"/>
</dbReference>
<keyword evidence="10" id="KW-0067">ATP-binding</keyword>
<dbReference type="EMBL" id="JACSQO010000009">
    <property type="protein sequence ID" value="MBD7945618.1"/>
    <property type="molecule type" value="Genomic_DNA"/>
</dbReference>
<dbReference type="InterPro" id="IPR036097">
    <property type="entry name" value="HisK_dim/P_sf"/>
</dbReference>
<evidence type="ECO:0000256" key="1">
    <source>
        <dbReference type="ARBA" id="ARBA00000085"/>
    </source>
</evidence>
<comment type="catalytic activity">
    <reaction evidence="1">
        <text>ATP + protein L-histidine = ADP + protein N-phospho-L-histidine.</text>
        <dbReference type="EC" id="2.7.13.3"/>
    </reaction>
</comment>
<dbReference type="PANTHER" id="PTHR45528:SF1">
    <property type="entry name" value="SENSOR HISTIDINE KINASE CPXA"/>
    <property type="match status" value="1"/>
</dbReference>
<dbReference type="InterPro" id="IPR003660">
    <property type="entry name" value="HAMP_dom"/>
</dbReference>
<evidence type="ECO:0000256" key="11">
    <source>
        <dbReference type="ARBA" id="ARBA00022989"/>
    </source>
</evidence>
<dbReference type="EC" id="2.7.13.3" evidence="3"/>
<dbReference type="Pfam" id="PF02518">
    <property type="entry name" value="HATPase_c"/>
    <property type="match status" value="1"/>
</dbReference>
<evidence type="ECO:0000256" key="3">
    <source>
        <dbReference type="ARBA" id="ARBA00012438"/>
    </source>
</evidence>
<dbReference type="InterPro" id="IPR003661">
    <property type="entry name" value="HisK_dim/P_dom"/>
</dbReference>
<keyword evidence="5" id="KW-0597">Phosphoprotein</keyword>
<evidence type="ECO:0000259" key="16">
    <source>
        <dbReference type="PROSITE" id="PS50885"/>
    </source>
</evidence>
<dbReference type="CDD" id="cd00082">
    <property type="entry name" value="HisKA"/>
    <property type="match status" value="1"/>
</dbReference>
<dbReference type="RefSeq" id="WP_144539041.1">
    <property type="nucleotide sequence ID" value="NZ_JACSQO010000009.1"/>
</dbReference>
<keyword evidence="11 14" id="KW-1133">Transmembrane helix</keyword>
<dbReference type="PROSITE" id="PS50109">
    <property type="entry name" value="HIS_KIN"/>
    <property type="match status" value="1"/>
</dbReference>
<dbReference type="PROSITE" id="PS50885">
    <property type="entry name" value="HAMP"/>
    <property type="match status" value="1"/>
</dbReference>
<keyword evidence="18" id="KW-1185">Reference proteome</keyword>
<evidence type="ECO:0000256" key="13">
    <source>
        <dbReference type="ARBA" id="ARBA00023136"/>
    </source>
</evidence>